<accession>A0A6A6JRK5</accession>
<evidence type="ECO:0000313" key="1">
    <source>
        <dbReference type="EMBL" id="KAF2279260.1"/>
    </source>
</evidence>
<sequence length="164" mass="18753">MRYPYQKVRDSPGKIACSAKLYVHMKKFVTANARYVLNARDLPRTAGQRSCRAIGVEGFAASFGYHRCSKNLSLTSFFTQPIRTHNSSQGWYILVRWVFRGYFGHILSSQESSPQVGDCETSEGTEMNQYEQSGPYGLAMKRTKRLRHGLFDSSILEFMTQPYL</sequence>
<keyword evidence="2" id="KW-1185">Reference proteome</keyword>
<dbReference type="EMBL" id="ML986486">
    <property type="protein sequence ID" value="KAF2279260.1"/>
    <property type="molecule type" value="Genomic_DNA"/>
</dbReference>
<gene>
    <name evidence="1" type="ORF">EI97DRAFT_171035</name>
</gene>
<dbReference type="GeneID" id="54546588"/>
<proteinExistence type="predicted"/>
<protein>
    <submittedName>
        <fullName evidence="1">Uncharacterized protein</fullName>
    </submittedName>
</protein>
<name>A0A6A6JRK5_WESOR</name>
<dbReference type="Proteomes" id="UP000800097">
    <property type="component" value="Unassembled WGS sequence"/>
</dbReference>
<reference evidence="1" key="1">
    <citation type="journal article" date="2020" name="Stud. Mycol.">
        <title>101 Dothideomycetes genomes: a test case for predicting lifestyles and emergence of pathogens.</title>
        <authorList>
            <person name="Haridas S."/>
            <person name="Albert R."/>
            <person name="Binder M."/>
            <person name="Bloem J."/>
            <person name="Labutti K."/>
            <person name="Salamov A."/>
            <person name="Andreopoulos B."/>
            <person name="Baker S."/>
            <person name="Barry K."/>
            <person name="Bills G."/>
            <person name="Bluhm B."/>
            <person name="Cannon C."/>
            <person name="Castanera R."/>
            <person name="Culley D."/>
            <person name="Daum C."/>
            <person name="Ezra D."/>
            <person name="Gonzalez J."/>
            <person name="Henrissat B."/>
            <person name="Kuo A."/>
            <person name="Liang C."/>
            <person name="Lipzen A."/>
            <person name="Lutzoni F."/>
            <person name="Magnuson J."/>
            <person name="Mondo S."/>
            <person name="Nolan M."/>
            <person name="Ohm R."/>
            <person name="Pangilinan J."/>
            <person name="Park H.-J."/>
            <person name="Ramirez L."/>
            <person name="Alfaro M."/>
            <person name="Sun H."/>
            <person name="Tritt A."/>
            <person name="Yoshinaga Y."/>
            <person name="Zwiers L.-H."/>
            <person name="Turgeon B."/>
            <person name="Goodwin S."/>
            <person name="Spatafora J."/>
            <person name="Crous P."/>
            <person name="Grigoriev I."/>
        </authorList>
    </citation>
    <scope>NUCLEOTIDE SEQUENCE</scope>
    <source>
        <strain evidence="1">CBS 379.55</strain>
    </source>
</reference>
<evidence type="ECO:0000313" key="2">
    <source>
        <dbReference type="Proteomes" id="UP000800097"/>
    </source>
</evidence>
<dbReference type="RefSeq" id="XP_033656799.1">
    <property type="nucleotide sequence ID" value="XM_033793413.1"/>
</dbReference>
<dbReference type="AlphaFoldDB" id="A0A6A6JRK5"/>
<organism evidence="1 2">
    <name type="scientific">Westerdykella ornata</name>
    <dbReference type="NCBI Taxonomy" id="318751"/>
    <lineage>
        <taxon>Eukaryota</taxon>
        <taxon>Fungi</taxon>
        <taxon>Dikarya</taxon>
        <taxon>Ascomycota</taxon>
        <taxon>Pezizomycotina</taxon>
        <taxon>Dothideomycetes</taxon>
        <taxon>Pleosporomycetidae</taxon>
        <taxon>Pleosporales</taxon>
        <taxon>Sporormiaceae</taxon>
        <taxon>Westerdykella</taxon>
    </lineage>
</organism>